<evidence type="ECO:0000313" key="2">
    <source>
        <dbReference type="Proteomes" id="UP001164743"/>
    </source>
</evidence>
<sequence length="72" mass="8167">MTFSSAMLYIPAVLQQQAGLTHPSGPCLVFRSNRFSHLLDYESRFKWLRSSQSRKSTDDVMILKSLITEASS</sequence>
<protein>
    <submittedName>
        <fullName evidence="1">Uncharacterized protein</fullName>
    </submittedName>
</protein>
<accession>A0ABY7CQ72</accession>
<name>A0ABY7CQ72_9BASI</name>
<reference evidence="1" key="1">
    <citation type="submission" date="2022-10" db="EMBL/GenBank/DDBJ databases">
        <title>Puccinia triticina Genome sequencing and assembly.</title>
        <authorList>
            <person name="Li C."/>
        </authorList>
    </citation>
    <scope>NUCLEOTIDE SEQUENCE</scope>
    <source>
        <strain evidence="1">Pt15</strain>
    </source>
</reference>
<gene>
    <name evidence="1" type="ORF">PtA15_7A214</name>
</gene>
<dbReference type="RefSeq" id="XP_053022043.1">
    <property type="nucleotide sequence ID" value="XM_053170798.1"/>
</dbReference>
<keyword evidence="2" id="KW-1185">Reference proteome</keyword>
<dbReference type="GeneID" id="77811693"/>
<proteinExistence type="predicted"/>
<organism evidence="1 2">
    <name type="scientific">Puccinia triticina</name>
    <dbReference type="NCBI Taxonomy" id="208348"/>
    <lineage>
        <taxon>Eukaryota</taxon>
        <taxon>Fungi</taxon>
        <taxon>Dikarya</taxon>
        <taxon>Basidiomycota</taxon>
        <taxon>Pucciniomycotina</taxon>
        <taxon>Pucciniomycetes</taxon>
        <taxon>Pucciniales</taxon>
        <taxon>Pucciniaceae</taxon>
        <taxon>Puccinia</taxon>
    </lineage>
</organism>
<dbReference type="Proteomes" id="UP001164743">
    <property type="component" value="Chromosome 7A"/>
</dbReference>
<evidence type="ECO:0000313" key="1">
    <source>
        <dbReference type="EMBL" id="WAQ86488.1"/>
    </source>
</evidence>
<dbReference type="EMBL" id="CP110427">
    <property type="protein sequence ID" value="WAQ86488.1"/>
    <property type="molecule type" value="Genomic_DNA"/>
</dbReference>